<dbReference type="PANTHER" id="PTHR31118">
    <property type="entry name" value="CYCLASE-LIKE PROTEIN 2"/>
    <property type="match status" value="1"/>
</dbReference>
<dbReference type="RefSeq" id="WP_251799477.1">
    <property type="nucleotide sequence ID" value="NZ_JAMQOL010000023.1"/>
</dbReference>
<proteinExistence type="predicted"/>
<dbReference type="InterPro" id="IPR037175">
    <property type="entry name" value="KFase_sf"/>
</dbReference>
<dbReference type="InterPro" id="IPR007325">
    <property type="entry name" value="KFase/CYL"/>
</dbReference>
<dbReference type="Proteomes" id="UP001523216">
    <property type="component" value="Unassembled WGS sequence"/>
</dbReference>
<accession>A0ABT0Y0T0</accession>
<name>A0ABT0Y0T0_9ACTN</name>
<comment type="caution">
    <text evidence="1">The sequence shown here is derived from an EMBL/GenBank/DDBJ whole genome shotgun (WGS) entry which is preliminary data.</text>
</comment>
<evidence type="ECO:0000313" key="2">
    <source>
        <dbReference type="Proteomes" id="UP001523216"/>
    </source>
</evidence>
<organism evidence="1 2">
    <name type="scientific">Paractinoplanes hotanensis</name>
    <dbReference type="NCBI Taxonomy" id="2906497"/>
    <lineage>
        <taxon>Bacteria</taxon>
        <taxon>Bacillati</taxon>
        <taxon>Actinomycetota</taxon>
        <taxon>Actinomycetes</taxon>
        <taxon>Micromonosporales</taxon>
        <taxon>Micromonosporaceae</taxon>
        <taxon>Paractinoplanes</taxon>
    </lineage>
</organism>
<dbReference type="Gene3D" id="3.50.30.50">
    <property type="entry name" value="Putative cyclase"/>
    <property type="match status" value="1"/>
</dbReference>
<keyword evidence="2" id="KW-1185">Reference proteome</keyword>
<sequence>MRLISLSHVNDPATTAVYPGDPPFELETVATIDKDGFYLRHIRQGEHTGTHWGAPGHFNAGEPLADELDLEDLHLGVVKIDVRQQCAHDPDYAVTIADLERWEQAHGRIPGESMVVIWTGWDARWGTAAFANAGADGTLHHPGFGIEAARWLVDTGRIGRRGGTGTDAFSPDVGADATYAVSRLIYRRHRISLEVLANLEALPPTGARILCGGQINRAGSGSPALIYGLLPRAPAEA</sequence>
<reference evidence="1 2" key="1">
    <citation type="submission" date="2022-06" db="EMBL/GenBank/DDBJ databases">
        <title>Actinoplanes abujensis sp. nov., isolated from Nigerian arid soil.</title>
        <authorList>
            <person name="Ding P."/>
        </authorList>
    </citation>
    <scope>NUCLEOTIDE SEQUENCE [LARGE SCALE GENOMIC DNA]</scope>
    <source>
        <strain evidence="2">TRM88002</strain>
    </source>
</reference>
<gene>
    <name evidence="1" type="ORF">LXN57_18805</name>
</gene>
<protein>
    <submittedName>
        <fullName evidence="1">Cyclase family protein</fullName>
    </submittedName>
</protein>
<dbReference type="PANTHER" id="PTHR31118:SF12">
    <property type="entry name" value="CYCLASE-LIKE PROTEIN 2"/>
    <property type="match status" value="1"/>
</dbReference>
<evidence type="ECO:0000313" key="1">
    <source>
        <dbReference type="EMBL" id="MCM4079629.1"/>
    </source>
</evidence>
<dbReference type="EMBL" id="JAMQOL010000023">
    <property type="protein sequence ID" value="MCM4079629.1"/>
    <property type="molecule type" value="Genomic_DNA"/>
</dbReference>
<dbReference type="SUPFAM" id="SSF102198">
    <property type="entry name" value="Putative cyclase"/>
    <property type="match status" value="1"/>
</dbReference>
<dbReference type="Pfam" id="PF04199">
    <property type="entry name" value="Cyclase"/>
    <property type="match status" value="1"/>
</dbReference>